<comment type="similarity">
    <text evidence="2 10">Belongs to the major facilitator superfamily. Proton-dependent oligopeptide transporter (POT/PTR) (TC 2.A.17) family.</text>
</comment>
<feature type="transmembrane region" description="Helical" evidence="11">
    <location>
        <begin position="359"/>
        <end position="378"/>
    </location>
</feature>
<feature type="transmembrane region" description="Helical" evidence="11">
    <location>
        <begin position="390"/>
        <end position="408"/>
    </location>
</feature>
<comment type="subcellular location">
    <subcellularLocation>
        <location evidence="1">Cell membrane</location>
        <topology evidence="1">Multi-pass membrane protein</topology>
    </subcellularLocation>
    <subcellularLocation>
        <location evidence="10">Membrane</location>
        <topology evidence="10">Multi-pass membrane protein</topology>
    </subcellularLocation>
</comment>
<gene>
    <name evidence="13" type="primary">dtpT</name>
    <name evidence="13" type="ORF">NCTC12204_01278</name>
</gene>
<dbReference type="SUPFAM" id="SSF103473">
    <property type="entry name" value="MFS general substrate transporter"/>
    <property type="match status" value="1"/>
</dbReference>
<evidence type="ECO:0000256" key="9">
    <source>
        <dbReference type="ARBA" id="ARBA00069644"/>
    </source>
</evidence>
<evidence type="ECO:0000256" key="5">
    <source>
        <dbReference type="ARBA" id="ARBA00022692"/>
    </source>
</evidence>
<dbReference type="GO" id="GO:0015333">
    <property type="term" value="F:peptide:proton symporter activity"/>
    <property type="evidence" value="ECO:0007669"/>
    <property type="project" value="UniProtKB-ARBA"/>
</dbReference>
<keyword evidence="7 11" id="KW-0472">Membrane</keyword>
<feature type="domain" description="Major facilitator superfamily (MFS) profile" evidence="12">
    <location>
        <begin position="1"/>
        <end position="202"/>
    </location>
</feature>
<feature type="transmembrane region" description="Helical" evidence="11">
    <location>
        <begin position="176"/>
        <end position="196"/>
    </location>
</feature>
<evidence type="ECO:0000256" key="11">
    <source>
        <dbReference type="SAM" id="Phobius"/>
    </source>
</evidence>
<feature type="transmembrane region" description="Helical" evidence="11">
    <location>
        <begin position="113"/>
        <end position="130"/>
    </location>
</feature>
<reference evidence="13 14" key="1">
    <citation type="submission" date="2019-05" db="EMBL/GenBank/DDBJ databases">
        <authorList>
            <consortium name="Pathogen Informatics"/>
        </authorList>
    </citation>
    <scope>NUCLEOTIDE SEQUENCE [LARGE SCALE GENOMIC DNA]</scope>
    <source>
        <strain evidence="13 14">NCTC12204</strain>
    </source>
</reference>
<evidence type="ECO:0000256" key="8">
    <source>
        <dbReference type="ARBA" id="ARBA00059575"/>
    </source>
</evidence>
<keyword evidence="5 10" id="KW-0812">Transmembrane</keyword>
<dbReference type="Gene3D" id="1.20.1250.20">
    <property type="entry name" value="MFS general substrate transporter like domains"/>
    <property type="match status" value="1"/>
</dbReference>
<evidence type="ECO:0000256" key="3">
    <source>
        <dbReference type="ARBA" id="ARBA00022448"/>
    </source>
</evidence>
<dbReference type="InterPro" id="IPR036259">
    <property type="entry name" value="MFS_trans_sf"/>
</dbReference>
<feature type="transmembrane region" description="Helical" evidence="11">
    <location>
        <begin position="328"/>
        <end position="347"/>
    </location>
</feature>
<dbReference type="InterPro" id="IPR000109">
    <property type="entry name" value="POT_fam"/>
</dbReference>
<evidence type="ECO:0000313" key="13">
    <source>
        <dbReference type="EMBL" id="VTQ63510.1"/>
    </source>
</evidence>
<dbReference type="InterPro" id="IPR020846">
    <property type="entry name" value="MFS_dom"/>
</dbReference>
<comment type="caution">
    <text evidence="13">The sequence shown here is derived from an EMBL/GenBank/DDBJ whole genome shotgun (WGS) entry which is preliminary data.</text>
</comment>
<keyword evidence="4" id="KW-1003">Cell membrane</keyword>
<feature type="transmembrane region" description="Helical" evidence="11">
    <location>
        <begin position="54"/>
        <end position="77"/>
    </location>
</feature>
<dbReference type="InterPro" id="IPR018456">
    <property type="entry name" value="PTR2_symporter_CS"/>
</dbReference>
<proteinExistence type="inferred from homology"/>
<feature type="transmembrane region" description="Helical" evidence="11">
    <location>
        <begin position="151"/>
        <end position="170"/>
    </location>
</feature>
<dbReference type="AlphaFoldDB" id="A0A1V8X7J9"/>
<evidence type="ECO:0000256" key="6">
    <source>
        <dbReference type="ARBA" id="ARBA00022989"/>
    </source>
</evidence>
<dbReference type="Proteomes" id="UP000352698">
    <property type="component" value="Unassembled WGS sequence"/>
</dbReference>
<evidence type="ECO:0000256" key="1">
    <source>
        <dbReference type="ARBA" id="ARBA00004651"/>
    </source>
</evidence>
<dbReference type="STRING" id="1354.A6P53_05555"/>
<evidence type="ECO:0000256" key="2">
    <source>
        <dbReference type="ARBA" id="ARBA00005982"/>
    </source>
</evidence>
<dbReference type="NCBIfam" id="TIGR00924">
    <property type="entry name" value="yjdL_sub1_fam"/>
    <property type="match status" value="1"/>
</dbReference>
<dbReference type="PROSITE" id="PS01022">
    <property type="entry name" value="PTR2_1"/>
    <property type="match status" value="1"/>
</dbReference>
<dbReference type="FunFam" id="1.20.1250.20:FF:000017">
    <property type="entry name" value="Dipeptide and tripeptide permease A"/>
    <property type="match status" value="1"/>
</dbReference>
<sequence>MENQQDKGFFGQPKGLSTLFFTEMWERFSYYGMRALLLYYMYDTVANGGLGLPTATALAIMSIYGSLIYMSSIIGGWVSDRVLGAKRTVFFGGIFIMLGHIVLALPFGVSTLFVSMALIIFGTAFLKPNVSGMVGHLYSKTDLRRDAGFSIFYMGINLGAMLAPIIVGTIGQEYNYHLGFSLAAIGMFFGLLQYVIQGRKTLDGIGTVAPNPLTAAERKKFIRNLVIALVVIVAIFGGAQVTGHLTIDFFVNSISVLGILLPLYYFVKMLTAKNVTAEEKPKVWAYIPLFLAAIIFWSLQEQGSSILALFAQERTQSTLFGMNIPASWYQSLNPIFIFVLTPVFVTLWTRLGKRQPSTVVKFSLGLLFAGLSFLLMMLPGMLYGTDSKVSPMWLIGSFFIVVIAELCLSPVGLSATTKLAPKAFESQTIAIWFLADASSQAINAQIARFYTPGTESAYFGIVGVVAIVGAVVLFMIKEPIKKLMGSIH</sequence>
<evidence type="ECO:0000256" key="10">
    <source>
        <dbReference type="RuleBase" id="RU003755"/>
    </source>
</evidence>
<dbReference type="GO" id="GO:0042937">
    <property type="term" value="F:tripeptide transmembrane transporter activity"/>
    <property type="evidence" value="ECO:0007669"/>
    <property type="project" value="UniProtKB-ARBA"/>
</dbReference>
<feature type="transmembrane region" description="Helical" evidence="11">
    <location>
        <begin position="283"/>
        <end position="300"/>
    </location>
</feature>
<feature type="transmembrane region" description="Helical" evidence="11">
    <location>
        <begin position="225"/>
        <end position="243"/>
    </location>
</feature>
<feature type="transmembrane region" description="Helical" evidence="11">
    <location>
        <begin position="89"/>
        <end position="107"/>
    </location>
</feature>
<dbReference type="Pfam" id="PF00854">
    <property type="entry name" value="PTR2"/>
    <property type="match status" value="1"/>
</dbReference>
<keyword evidence="6 11" id="KW-1133">Transmembrane helix</keyword>
<feature type="transmembrane region" description="Helical" evidence="11">
    <location>
        <begin position="456"/>
        <end position="476"/>
    </location>
</feature>
<evidence type="ECO:0000256" key="4">
    <source>
        <dbReference type="ARBA" id="ARBA00022475"/>
    </source>
</evidence>
<comment type="function">
    <text evidence="8">Proton-dependent uptake of di- or tri-peptides.</text>
</comment>
<dbReference type="RefSeq" id="WP_010719307.1">
    <property type="nucleotide sequence ID" value="NZ_AP027299.1"/>
</dbReference>
<dbReference type="GO" id="GO:0005886">
    <property type="term" value="C:plasma membrane"/>
    <property type="evidence" value="ECO:0007669"/>
    <property type="project" value="UniProtKB-SubCell"/>
</dbReference>
<evidence type="ECO:0000313" key="14">
    <source>
        <dbReference type="Proteomes" id="UP000352698"/>
    </source>
</evidence>
<dbReference type="PROSITE" id="PS50850">
    <property type="entry name" value="MFS"/>
    <property type="match status" value="1"/>
</dbReference>
<evidence type="ECO:0000259" key="12">
    <source>
        <dbReference type="PROSITE" id="PS50850"/>
    </source>
</evidence>
<feature type="transmembrane region" description="Helical" evidence="11">
    <location>
        <begin position="249"/>
        <end position="271"/>
    </location>
</feature>
<dbReference type="InterPro" id="IPR005279">
    <property type="entry name" value="Dipep/tripep_permease"/>
</dbReference>
<dbReference type="PROSITE" id="PS01023">
    <property type="entry name" value="PTR2_2"/>
    <property type="match status" value="1"/>
</dbReference>
<dbReference type="GeneID" id="56787678"/>
<organism evidence="13 14">
    <name type="scientific">Enterococcus hirae</name>
    <dbReference type="NCBI Taxonomy" id="1354"/>
    <lineage>
        <taxon>Bacteria</taxon>
        <taxon>Bacillati</taxon>
        <taxon>Bacillota</taxon>
        <taxon>Bacilli</taxon>
        <taxon>Lactobacillales</taxon>
        <taxon>Enterococcaceae</taxon>
        <taxon>Enterococcus</taxon>
    </lineage>
</organism>
<evidence type="ECO:0000256" key="7">
    <source>
        <dbReference type="ARBA" id="ARBA00023136"/>
    </source>
</evidence>
<feature type="transmembrane region" description="Helical" evidence="11">
    <location>
        <begin position="24"/>
        <end position="42"/>
    </location>
</feature>
<accession>A0A1V8X7J9</accession>
<protein>
    <recommendedName>
        <fullName evidence="9">Di-/tripeptide transporter</fullName>
    </recommendedName>
</protein>
<keyword evidence="3 10" id="KW-0813">Transport</keyword>
<dbReference type="GO" id="GO:0071916">
    <property type="term" value="F:dipeptide transmembrane transporter activity"/>
    <property type="evidence" value="ECO:0007669"/>
    <property type="project" value="UniProtKB-ARBA"/>
</dbReference>
<dbReference type="EMBL" id="CABEEP010000001">
    <property type="protein sequence ID" value="VTQ63510.1"/>
    <property type="molecule type" value="Genomic_DNA"/>
</dbReference>
<dbReference type="PANTHER" id="PTHR23517">
    <property type="entry name" value="RESISTANCE PROTEIN MDTM, PUTATIVE-RELATED-RELATED"/>
    <property type="match status" value="1"/>
</dbReference>
<dbReference type="GO" id="GO:0035443">
    <property type="term" value="P:tripeptide transmembrane transport"/>
    <property type="evidence" value="ECO:0007669"/>
    <property type="project" value="UniProtKB-ARBA"/>
</dbReference>
<dbReference type="PANTHER" id="PTHR23517:SF15">
    <property type="entry name" value="PROTON-DEPENDENT OLIGOPEPTIDE FAMILY TRANSPORT PROTEIN"/>
    <property type="match status" value="1"/>
</dbReference>
<dbReference type="CDD" id="cd17346">
    <property type="entry name" value="MFS_DtpA_like"/>
    <property type="match status" value="1"/>
</dbReference>
<name>A0A1V8X7J9_ENTHR</name>
<dbReference type="InterPro" id="IPR050171">
    <property type="entry name" value="MFS_Transporters"/>
</dbReference>